<sequence length="267" mass="28276">LLTPPPYNVSRPTVNIPTFTTMPTVPTATPALPTTTPYIAGFVPPMIPPLTGRGSVYGCQCNMSSITLKDSLDKIQYALDSYLIGALTKSVLDGYDHDLLTVIACGLGGPNNANVKALSISEDIATDMCRQCEYSTNKKRSSNTPSVATVSTFPAGRRSRNVVPTPGIDNRISSQSSTGNSMNKYNPTIATMNNNPSISIVNCFPSTGIANDLPSTSTMNLYPSTPVTNGYPSSSGVNVVYPNRDVAGTNSVPSTSRTHSQVYPILT</sequence>
<feature type="non-terminal residue" evidence="2">
    <location>
        <position position="1"/>
    </location>
</feature>
<feature type="compositionally biased region" description="Polar residues" evidence="1">
    <location>
        <begin position="248"/>
        <end position="261"/>
    </location>
</feature>
<evidence type="ECO:0000256" key="1">
    <source>
        <dbReference type="SAM" id="MobiDB-lite"/>
    </source>
</evidence>
<name>A0A0J8B0M0_BETVV</name>
<protein>
    <submittedName>
        <fullName evidence="2">Uncharacterized protein</fullName>
    </submittedName>
</protein>
<evidence type="ECO:0000313" key="2">
    <source>
        <dbReference type="EMBL" id="KMS94521.1"/>
    </source>
</evidence>
<feature type="region of interest" description="Disordered" evidence="1">
    <location>
        <begin position="248"/>
        <end position="267"/>
    </location>
</feature>
<accession>A0A0J8B0M0</accession>
<evidence type="ECO:0000313" key="3">
    <source>
        <dbReference type="Proteomes" id="UP000035740"/>
    </source>
</evidence>
<organism evidence="2 3">
    <name type="scientific">Beta vulgaris subsp. vulgaris</name>
    <name type="common">Beet</name>
    <dbReference type="NCBI Taxonomy" id="3555"/>
    <lineage>
        <taxon>Eukaryota</taxon>
        <taxon>Viridiplantae</taxon>
        <taxon>Streptophyta</taxon>
        <taxon>Embryophyta</taxon>
        <taxon>Tracheophyta</taxon>
        <taxon>Spermatophyta</taxon>
        <taxon>Magnoliopsida</taxon>
        <taxon>eudicotyledons</taxon>
        <taxon>Gunneridae</taxon>
        <taxon>Pentapetalae</taxon>
        <taxon>Caryophyllales</taxon>
        <taxon>Chenopodiaceae</taxon>
        <taxon>Betoideae</taxon>
        <taxon>Beta</taxon>
    </lineage>
</organism>
<gene>
    <name evidence="2" type="ORF">BVRB_020580</name>
</gene>
<dbReference type="EMBL" id="KQ092777">
    <property type="protein sequence ID" value="KMS94521.1"/>
    <property type="molecule type" value="Genomic_DNA"/>
</dbReference>
<feature type="compositionally biased region" description="Polar residues" evidence="1">
    <location>
        <begin position="171"/>
        <end position="181"/>
    </location>
</feature>
<dbReference type="Proteomes" id="UP000035740">
    <property type="component" value="Unassembled WGS sequence"/>
</dbReference>
<dbReference type="AlphaFoldDB" id="A0A0J8B0M0"/>
<dbReference type="Gramene" id="KMS94521">
    <property type="protein sequence ID" value="KMS94521"/>
    <property type="gene ID" value="BVRB_020580"/>
</dbReference>
<keyword evidence="3" id="KW-1185">Reference proteome</keyword>
<proteinExistence type="predicted"/>
<reference evidence="2 3" key="1">
    <citation type="journal article" date="2014" name="Nature">
        <title>The genome of the recently domesticated crop plant sugar beet (Beta vulgaris).</title>
        <authorList>
            <person name="Dohm J.C."/>
            <person name="Minoche A.E."/>
            <person name="Holtgrawe D."/>
            <person name="Capella-Gutierrez S."/>
            <person name="Zakrzewski F."/>
            <person name="Tafer H."/>
            <person name="Rupp O."/>
            <person name="Sorensen T.R."/>
            <person name="Stracke R."/>
            <person name="Reinhardt R."/>
            <person name="Goesmann A."/>
            <person name="Kraft T."/>
            <person name="Schulz B."/>
            <person name="Stadler P.F."/>
            <person name="Schmidt T."/>
            <person name="Gabaldon T."/>
            <person name="Lehrach H."/>
            <person name="Weisshaar B."/>
            <person name="Himmelbauer H."/>
        </authorList>
    </citation>
    <scope>NUCLEOTIDE SEQUENCE [LARGE SCALE GENOMIC DNA]</scope>
    <source>
        <tissue evidence="2">Taproot</tissue>
    </source>
</reference>
<feature type="region of interest" description="Disordered" evidence="1">
    <location>
        <begin position="158"/>
        <end position="181"/>
    </location>
</feature>